<proteinExistence type="predicted"/>
<organism evidence="1 2">
    <name type="scientific">Hungatella hathewayi</name>
    <dbReference type="NCBI Taxonomy" id="154046"/>
    <lineage>
        <taxon>Bacteria</taxon>
        <taxon>Bacillati</taxon>
        <taxon>Bacillota</taxon>
        <taxon>Clostridia</taxon>
        <taxon>Lachnospirales</taxon>
        <taxon>Lachnospiraceae</taxon>
        <taxon>Hungatella</taxon>
    </lineage>
</organism>
<evidence type="ECO:0000313" key="1">
    <source>
        <dbReference type="EMBL" id="RGL92801.1"/>
    </source>
</evidence>
<dbReference type="Proteomes" id="UP000261257">
    <property type="component" value="Unassembled WGS sequence"/>
</dbReference>
<name>A0A3E4TNT5_9FIRM</name>
<accession>A0A3E4TNT5</accession>
<dbReference type="EMBL" id="QSSQ01000066">
    <property type="protein sequence ID" value="RGL92801.1"/>
    <property type="molecule type" value="Genomic_DNA"/>
</dbReference>
<protein>
    <submittedName>
        <fullName evidence="1">Uncharacterized protein</fullName>
    </submittedName>
</protein>
<reference evidence="1 2" key="1">
    <citation type="submission" date="2018-08" db="EMBL/GenBank/DDBJ databases">
        <title>A genome reference for cultivated species of the human gut microbiota.</title>
        <authorList>
            <person name="Zou Y."/>
            <person name="Xue W."/>
            <person name="Luo G."/>
        </authorList>
    </citation>
    <scope>NUCLEOTIDE SEQUENCE [LARGE SCALE GENOMIC DNA]</scope>
    <source>
        <strain evidence="1 2">TF05-11AC</strain>
    </source>
</reference>
<sequence>MVDNTLDKYKSVIDEVLIENPVSTLEKYKAEISWISSANILQIHTKVAKQWEKYRKAYVQLSIAITAETQTGKVFIYNYNFNDDIRKIKQNAIAESYIYIINKEGHLLDKELSKEKWNLEHSCNLSSSMKSIVLHLGLGGVDLIVNGKVCTAQNCLKSYKDLLDSSKQLPIQEYKKLLEQYFAKNVQFDPCELLYARNIDIPKDKRVNTTCKYKKLLRAQPENLLHKGLTKFLRENCSDTVIREYTNAVDDRYDVFISSEKDQIYIIELKWLGRSITSEFNVFSNYNSPERAIAGAYQLQKYVDRAEEYNDYLMEYPIYCAILLVYDFREEYTDINYPEEILNYSNIDLSQIYKCEKEDINASEVYKQKKMGIKKGNNS</sequence>
<gene>
    <name evidence="1" type="ORF">DXC39_31925</name>
</gene>
<evidence type="ECO:0000313" key="2">
    <source>
        <dbReference type="Proteomes" id="UP000261257"/>
    </source>
</evidence>
<dbReference type="AlphaFoldDB" id="A0A3E4TNT5"/>
<comment type="caution">
    <text evidence="1">The sequence shown here is derived from an EMBL/GenBank/DDBJ whole genome shotgun (WGS) entry which is preliminary data.</text>
</comment>
<dbReference type="RefSeq" id="WP_117624249.1">
    <property type="nucleotide sequence ID" value="NZ_QRQF01000074.1"/>
</dbReference>